<protein>
    <submittedName>
        <fullName evidence="9">SNF2-related protein</fullName>
    </submittedName>
</protein>
<evidence type="ECO:0000256" key="1">
    <source>
        <dbReference type="ARBA" id="ARBA00022741"/>
    </source>
</evidence>
<dbReference type="STRING" id="316055.RPE_0560"/>
<dbReference type="InterPro" id="IPR000330">
    <property type="entry name" value="SNF2_N"/>
</dbReference>
<dbReference type="GO" id="GO:0005524">
    <property type="term" value="F:ATP binding"/>
    <property type="evidence" value="ECO:0007669"/>
    <property type="project" value="UniProtKB-KW"/>
</dbReference>
<keyword evidence="3" id="KW-0347">Helicase</keyword>
<dbReference type="HOGENOM" id="CLU_006041_0_0_5"/>
<feature type="coiled-coil region" evidence="5">
    <location>
        <begin position="621"/>
        <end position="679"/>
    </location>
</feature>
<organism evidence="9">
    <name type="scientific">Rhodopseudomonas palustris (strain BisA53)</name>
    <dbReference type="NCBI Taxonomy" id="316055"/>
    <lineage>
        <taxon>Bacteria</taxon>
        <taxon>Pseudomonadati</taxon>
        <taxon>Pseudomonadota</taxon>
        <taxon>Alphaproteobacteria</taxon>
        <taxon>Hyphomicrobiales</taxon>
        <taxon>Nitrobacteraceae</taxon>
        <taxon>Rhodopseudomonas</taxon>
    </lineage>
</organism>
<feature type="coiled-coil region" evidence="5">
    <location>
        <begin position="855"/>
        <end position="922"/>
    </location>
</feature>
<evidence type="ECO:0000256" key="2">
    <source>
        <dbReference type="ARBA" id="ARBA00022801"/>
    </source>
</evidence>
<keyword evidence="2" id="KW-0378">Hydrolase</keyword>
<dbReference type="OrthoDB" id="9814088at2"/>
<dbReference type="SMART" id="SM00490">
    <property type="entry name" value="HELICc"/>
    <property type="match status" value="1"/>
</dbReference>
<evidence type="ECO:0000256" key="4">
    <source>
        <dbReference type="ARBA" id="ARBA00022840"/>
    </source>
</evidence>
<dbReference type="CDD" id="cd18011">
    <property type="entry name" value="DEXDc_RapA"/>
    <property type="match status" value="1"/>
</dbReference>
<dbReference type="InterPro" id="IPR001650">
    <property type="entry name" value="Helicase_C-like"/>
</dbReference>
<keyword evidence="4" id="KW-0067">ATP-binding</keyword>
<name>Q07U65_RHOP5</name>
<feature type="domain" description="Helicase ATP-binding" evidence="7">
    <location>
        <begin position="48"/>
        <end position="216"/>
    </location>
</feature>
<dbReference type="SUPFAM" id="SSF52540">
    <property type="entry name" value="P-loop containing nucleoside triphosphate hydrolases"/>
    <property type="match status" value="2"/>
</dbReference>
<keyword evidence="5" id="KW-0175">Coiled coil</keyword>
<dbReference type="CDD" id="cd18793">
    <property type="entry name" value="SF2_C_SNF"/>
    <property type="match status" value="1"/>
</dbReference>
<evidence type="ECO:0000259" key="7">
    <source>
        <dbReference type="PROSITE" id="PS51192"/>
    </source>
</evidence>
<dbReference type="AlphaFoldDB" id="Q07U65"/>
<feature type="domain" description="Helicase C-terminal" evidence="8">
    <location>
        <begin position="418"/>
        <end position="598"/>
    </location>
</feature>
<dbReference type="InterPro" id="IPR038718">
    <property type="entry name" value="SNF2-like_sf"/>
</dbReference>
<evidence type="ECO:0000259" key="8">
    <source>
        <dbReference type="PROSITE" id="PS51194"/>
    </source>
</evidence>
<dbReference type="Pfam" id="PF00176">
    <property type="entry name" value="SNF2-rel_dom"/>
    <property type="match status" value="1"/>
</dbReference>
<dbReference type="SMART" id="SM00487">
    <property type="entry name" value="DEXDc"/>
    <property type="match status" value="1"/>
</dbReference>
<gene>
    <name evidence="9" type="ordered locus">RPE_0560</name>
</gene>
<dbReference type="InterPro" id="IPR027417">
    <property type="entry name" value="P-loop_NTPase"/>
</dbReference>
<dbReference type="InterPro" id="IPR057342">
    <property type="entry name" value="DEXDc_RapA"/>
</dbReference>
<evidence type="ECO:0000256" key="5">
    <source>
        <dbReference type="SAM" id="Coils"/>
    </source>
</evidence>
<evidence type="ECO:0000256" key="3">
    <source>
        <dbReference type="ARBA" id="ARBA00022806"/>
    </source>
</evidence>
<evidence type="ECO:0000256" key="6">
    <source>
        <dbReference type="SAM" id="MobiDB-lite"/>
    </source>
</evidence>
<dbReference type="PANTHER" id="PTHR10799">
    <property type="entry name" value="SNF2/RAD54 HELICASE FAMILY"/>
    <property type="match status" value="1"/>
</dbReference>
<reference evidence="9" key="1">
    <citation type="submission" date="2006-09" db="EMBL/GenBank/DDBJ databases">
        <title>Complete sequence of Rhodopseudomonas palustris BisA53.</title>
        <authorList>
            <consortium name="US DOE Joint Genome Institute"/>
            <person name="Copeland A."/>
            <person name="Lucas S."/>
            <person name="Lapidus A."/>
            <person name="Barry K."/>
            <person name="Detter J.C."/>
            <person name="Glavina del Rio T."/>
            <person name="Hammon N."/>
            <person name="Israni S."/>
            <person name="Dalin E."/>
            <person name="Tice H."/>
            <person name="Pitluck S."/>
            <person name="Chain P."/>
            <person name="Malfatti S."/>
            <person name="Shin M."/>
            <person name="Vergez L."/>
            <person name="Schmutz J."/>
            <person name="Larimer F."/>
            <person name="Land M."/>
            <person name="Hauser L."/>
            <person name="Pelletier D.A."/>
            <person name="Kyrpides N."/>
            <person name="Kim E."/>
            <person name="Harwood C.S."/>
            <person name="Oda Y."/>
            <person name="Richardson P."/>
        </authorList>
    </citation>
    <scope>NUCLEOTIDE SEQUENCE [LARGE SCALE GENOMIC DNA]</scope>
    <source>
        <strain evidence="9">BisA53</strain>
    </source>
</reference>
<dbReference type="InterPro" id="IPR014001">
    <property type="entry name" value="Helicase_ATP-bd"/>
</dbReference>
<sequence length="963" mass="108074">MTEYTHYHGKYFAHRIMLHGRNDEAFAKSLSTARVDMKPHQVEAARFALHSPLSKGVILADEVGLGKTIEACLVIAQKWAERRRHVLLIVPASLRTQWQQELQQKFSLPSVILDSKTHRDAEKSGQPHPFDNPAAIVITSYQYAARKHDELHRIAWDLVVIDEAHRLRNVYKKRQSAQAKKLRDVLASRFKIMLTATPLQNSLMELYGLVSVIDDSFFGDEQSFRGMYGRTTDKLALQSLRRRLSPIYKRHLRRDVQQAGHVSYTKRIAVTFDFEPHDREAQLYEGVSEYLQRGDSIGFGAKPNQLVLIGARKTLGSSIAAIILFLENVIARLRKSKVADVSVIDDIDDTAEVGEEIADDAMLSADANGNGSAEGDDGDDSGGIDPKTLAAEIAELEGYLSLARSIGSNAKGEKLIEQLPHVLDAVEVLGGKRKAVIFTESVRTQRYLAEILSQNGYDGQIVLMNGSNSDPGSQKIYKEWKKANEGTDAVSGSKSADMKTAIVNAFKSDEKTILIATESGAEGINLQFCSLLINFDLPWNPQRVEQRIGRCHRYGQKIDVTVVNMLNRKNQAEKRIYELLKNKFNLFEGLFGASDQVLGTIESGIDFEKKVLAVVQSCRGEAAVQEAFEKLEAELEEQIKADMAETRQQLFDIFDASIVDVLRQRATDIERTMSDFERRLWLVARAELPQAKFYSDGIARFEHDGKTWSTVWPEADERGWQFFRLGDGTLADRLIEGACQRDLPEAKLAFDYKAYRNEGLPRLSDLEQVSGRAGWLKVSILRAETALGSRDSIVLAAATDDGHVLAKETAERLFQVPAITSTIDAAYPAKRMAAIDGEAIKAAQQEAENQSRNWLDEETVKLEAYAEDLESANNRRAKELKAEADAAKRALRGSQSIPLAEKIEEERRIKKLEQERDELVFDSFRKVREIRREIDDKLNDVAAKLAITPVITPLMTIRWELTA</sequence>
<dbReference type="GO" id="GO:0016787">
    <property type="term" value="F:hydrolase activity"/>
    <property type="evidence" value="ECO:0007669"/>
    <property type="project" value="UniProtKB-KW"/>
</dbReference>
<dbReference type="KEGG" id="rpe:RPE_0560"/>
<dbReference type="InterPro" id="IPR049730">
    <property type="entry name" value="SNF2/RAD54-like_C"/>
</dbReference>
<evidence type="ECO:0000313" key="9">
    <source>
        <dbReference type="EMBL" id="ABJ04519.1"/>
    </source>
</evidence>
<dbReference type="GO" id="GO:0004386">
    <property type="term" value="F:helicase activity"/>
    <property type="evidence" value="ECO:0007669"/>
    <property type="project" value="UniProtKB-KW"/>
</dbReference>
<keyword evidence="1" id="KW-0547">Nucleotide-binding</keyword>
<dbReference type="Gene3D" id="3.40.50.10810">
    <property type="entry name" value="Tandem AAA-ATPase domain"/>
    <property type="match status" value="1"/>
</dbReference>
<accession>Q07U65</accession>
<dbReference type="Pfam" id="PF00271">
    <property type="entry name" value="Helicase_C"/>
    <property type="match status" value="1"/>
</dbReference>
<proteinExistence type="predicted"/>
<dbReference type="Gene3D" id="3.40.50.300">
    <property type="entry name" value="P-loop containing nucleotide triphosphate hydrolases"/>
    <property type="match status" value="1"/>
</dbReference>
<dbReference type="EMBL" id="CP000463">
    <property type="protein sequence ID" value="ABJ04519.1"/>
    <property type="molecule type" value="Genomic_DNA"/>
</dbReference>
<dbReference type="PROSITE" id="PS51192">
    <property type="entry name" value="HELICASE_ATP_BIND_1"/>
    <property type="match status" value="1"/>
</dbReference>
<feature type="region of interest" description="Disordered" evidence="6">
    <location>
        <begin position="365"/>
        <end position="386"/>
    </location>
</feature>
<dbReference type="PROSITE" id="PS51194">
    <property type="entry name" value="HELICASE_CTER"/>
    <property type="match status" value="1"/>
</dbReference>
<dbReference type="eggNOG" id="COG0553">
    <property type="taxonomic scope" value="Bacteria"/>
</dbReference>